<proteinExistence type="predicted"/>
<keyword evidence="1" id="KW-1133">Transmembrane helix</keyword>
<keyword evidence="1" id="KW-0812">Transmembrane</keyword>
<dbReference type="Proteomes" id="UP000695000">
    <property type="component" value="Unplaced"/>
</dbReference>
<name>A0ABM1MMY8_NICVS</name>
<reference evidence="3" key="1">
    <citation type="submission" date="2025-08" db="UniProtKB">
        <authorList>
            <consortium name="RefSeq"/>
        </authorList>
    </citation>
    <scope>IDENTIFICATION</scope>
    <source>
        <tissue evidence="3">Whole Larva</tissue>
    </source>
</reference>
<feature type="transmembrane region" description="Helical" evidence="1">
    <location>
        <begin position="98"/>
        <end position="123"/>
    </location>
</feature>
<evidence type="ECO:0000313" key="2">
    <source>
        <dbReference type="Proteomes" id="UP000695000"/>
    </source>
</evidence>
<protein>
    <submittedName>
        <fullName evidence="3">Uncharacterized protein LOC108562190 isoform X1</fullName>
    </submittedName>
</protein>
<dbReference type="RefSeq" id="XP_017775938.1">
    <property type="nucleotide sequence ID" value="XM_017920449.1"/>
</dbReference>
<evidence type="ECO:0000256" key="1">
    <source>
        <dbReference type="SAM" id="Phobius"/>
    </source>
</evidence>
<accession>A0ABM1MMY8</accession>
<organism evidence="2 3">
    <name type="scientific">Nicrophorus vespilloides</name>
    <name type="common">Boreal carrion beetle</name>
    <dbReference type="NCBI Taxonomy" id="110193"/>
    <lineage>
        <taxon>Eukaryota</taxon>
        <taxon>Metazoa</taxon>
        <taxon>Ecdysozoa</taxon>
        <taxon>Arthropoda</taxon>
        <taxon>Hexapoda</taxon>
        <taxon>Insecta</taxon>
        <taxon>Pterygota</taxon>
        <taxon>Neoptera</taxon>
        <taxon>Endopterygota</taxon>
        <taxon>Coleoptera</taxon>
        <taxon>Polyphaga</taxon>
        <taxon>Staphyliniformia</taxon>
        <taxon>Silphidae</taxon>
        <taxon>Nicrophorinae</taxon>
        <taxon>Nicrophorus</taxon>
    </lineage>
</organism>
<dbReference type="GeneID" id="108562190"/>
<keyword evidence="2" id="KW-1185">Reference proteome</keyword>
<keyword evidence="1" id="KW-0472">Membrane</keyword>
<gene>
    <name evidence="3" type="primary">LOC108562190</name>
</gene>
<sequence length="127" mass="13595">MDEVSTVVAPNVNNLSDDSTGDWWSEVAEEDAVSALRLDDGDGGLWSGNFVPPPPRPLFLDDTATPDGVTTCDLCSWAWQDGKSTYTLDTTLEAPGELGWVLTLVIVSLISAVIGAIVMIVVLQCKR</sequence>
<evidence type="ECO:0000313" key="3">
    <source>
        <dbReference type="RefSeq" id="XP_017775938.1"/>
    </source>
</evidence>